<dbReference type="AlphaFoldDB" id="A0A094SBT1"/>
<organism evidence="1">
    <name type="scientific">freshwater metagenome</name>
    <dbReference type="NCBI Taxonomy" id="449393"/>
    <lineage>
        <taxon>unclassified sequences</taxon>
        <taxon>metagenomes</taxon>
        <taxon>ecological metagenomes</taxon>
    </lineage>
</organism>
<sequence length="225" mass="24950">MKRPSKPARDTIAPSDLTFGLSTCKRCIWIKYWFKVTLPGQFPIVGTLSKLQEAQFRGASMSDIDPSLRPGKITKWGEWVKSDYITINGSKTPWRILGIYDVLAENEDGTLGLIDCKVSESDRDSGQFYAPQLESYAFALENPAAGKAREVASMGLLIWKPNSVLGDNSSNYGFGIEQSYVAVQREPDTFFKVIEELLTVIDGEMPDAGVACGTCNYLDQRLSLE</sequence>
<gene>
    <name evidence="1" type="ORF">GM50_16885</name>
</gene>
<dbReference type="EMBL" id="JNSK01000091">
    <property type="protein sequence ID" value="KGA15553.1"/>
    <property type="molecule type" value="Genomic_DNA"/>
</dbReference>
<dbReference type="Gene3D" id="3.90.320.10">
    <property type="match status" value="1"/>
</dbReference>
<name>A0A094SBT1_9ZZZZ</name>
<proteinExistence type="predicted"/>
<protein>
    <recommendedName>
        <fullName evidence="2">PD-(D/E)XK endonuclease-like domain-containing protein</fullName>
    </recommendedName>
</protein>
<evidence type="ECO:0000313" key="1">
    <source>
        <dbReference type="EMBL" id="KGA15553.1"/>
    </source>
</evidence>
<comment type="caution">
    <text evidence="1">The sequence shown here is derived from an EMBL/GenBank/DDBJ whole genome shotgun (WGS) entry which is preliminary data.</text>
</comment>
<evidence type="ECO:0008006" key="2">
    <source>
        <dbReference type="Google" id="ProtNLM"/>
    </source>
</evidence>
<dbReference type="InterPro" id="IPR011604">
    <property type="entry name" value="PDDEXK-like_dom_sf"/>
</dbReference>
<reference evidence="1" key="1">
    <citation type="submission" date="2014-05" db="EMBL/GenBank/DDBJ databases">
        <title>Key roles for freshwater Actinobacteria revealed by deep metagenomic sequencing.</title>
        <authorList>
            <person name="Ghai R."/>
            <person name="Mizuno C.M."/>
            <person name="Picazo A."/>
            <person name="Camacho A."/>
            <person name="Rodriguez-Valera F."/>
        </authorList>
    </citation>
    <scope>NUCLEOTIDE SEQUENCE</scope>
</reference>
<accession>A0A094SBT1</accession>